<sequence>MNKPQRYTHSPHTNKPQSYFSRILIPDECSRADRTSSKLKRPLFEGYTHSSPRLSIKRQTRRDASLSSSCLNQTNANRMPTFLDFQPDLGYYSSALRRRLRPTSSLLAKGKAPHIPAEPVADSRDTFGRALRILDSKKRAPLHLDAESSPSVDSPTHQISDGQDSKRRRLLDVASVGSTKENDGFQFTSLEQLKQNSTSNESGHVNHPGGVNGACTPPLLSSLHVMDVENPSDRSVVNTPIREIRPASSRTPRTASAIRRLIPYLSPAELDALFFENKGKNEEGSVNEVSDSEMDLYVLSNYKVGQSSILDSPVIKQEEASKMPDGDAIPRQNISSTARARDSHSVPRVGSVARFVASLEWRTRKPSPLAGSSANRSNSFSVSPFQSCLPYRSPSDVISRVNRIRQLLSAQTEQNTTVQDGSATGTNSQMLALPVSGDKTQTTSTASILPAVPLPLALGTPNILSSGASHVTSVFTTTLNSTVTSSSAPVFPSISTVASSLGIPAPSINSLSSTVTTSTTATTTTPLFSLPSLTSISSTTALPSIASTAVSATGGGLPGFSLPNTSSGSSNLATNNAVIITTAASTTATAVSTAVATTGNSTSIVPTTSILPTLPAAVATNPVKLPMSFGTQSDSSNAKTTSAVAASTPTQSPSLFNFKAPPLPASANSVSVSSTASTTTPLFNFGSASGSPQVATSDSLPKPTSAGLGSTGNPFVFSKPPVSSNITNMISTSPSFNFNAPKSTSVPSSSTTTVPPKPSLFAFSPTVSLNTTISSNPTSSVSVGLVGSSAAPLQFSFGGASRANASIASSPAVTSTSTTVNPGQTTFPGFVFTSTLGSKSIPSGGLFSTGNVTSSSTSTNQTSNLFTMGVKPSSFGNSSFQPSPLLGSVERTQSNTASPFASFTKPGAVTTTTTEIANGPTPALFGTLTTSPQLTSSATAPGQLFSFGSNTSTSAPNTTPFSTSVTSSLFTFGQKPTPALSLSTTPSSNVAFQGFGAGAMTSTVTSTTTSGTVGSTPFQFGTSSSLPTAAKFNFSSPSLASASGTSLPAFGNSGGFNFGQTPSFTSPSPNTTNPFAFGTTPPAAPGTASAVALPRRRPASARRTRRM</sequence>
<name>A0A8E0VD04_9TREM</name>
<feature type="region of interest" description="Disordered" evidence="1">
    <location>
        <begin position="685"/>
        <end position="712"/>
    </location>
</feature>
<feature type="compositionally biased region" description="Low complexity" evidence="1">
    <location>
        <begin position="1061"/>
        <end position="1093"/>
    </location>
</feature>
<feature type="compositionally biased region" description="Polar residues" evidence="1">
    <location>
        <begin position="148"/>
        <end position="162"/>
    </location>
</feature>
<feature type="region of interest" description="Disordered" evidence="1">
    <location>
        <begin position="141"/>
        <end position="168"/>
    </location>
</feature>
<feature type="compositionally biased region" description="Basic residues" evidence="1">
    <location>
        <begin position="1094"/>
        <end position="1107"/>
    </location>
</feature>
<feature type="region of interest" description="Disordered" evidence="1">
    <location>
        <begin position="1058"/>
        <end position="1107"/>
    </location>
</feature>
<gene>
    <name evidence="2" type="ORF">FBUS_02358</name>
</gene>
<feature type="compositionally biased region" description="Polar residues" evidence="1">
    <location>
        <begin position="686"/>
        <end position="699"/>
    </location>
</feature>
<reference evidence="2" key="1">
    <citation type="submission" date="2019-05" db="EMBL/GenBank/DDBJ databases">
        <title>Annotation for the trematode Fasciolopsis buski.</title>
        <authorList>
            <person name="Choi Y.-J."/>
        </authorList>
    </citation>
    <scope>NUCLEOTIDE SEQUENCE</scope>
    <source>
        <strain evidence="2">HT</strain>
        <tissue evidence="2">Whole worm</tissue>
    </source>
</reference>
<dbReference type="OrthoDB" id="6277355at2759"/>
<dbReference type="EMBL" id="LUCM01010755">
    <property type="protein sequence ID" value="KAA0185028.1"/>
    <property type="molecule type" value="Genomic_DNA"/>
</dbReference>
<comment type="caution">
    <text evidence="2">The sequence shown here is derived from an EMBL/GenBank/DDBJ whole genome shotgun (WGS) entry which is preliminary data.</text>
</comment>
<keyword evidence="3" id="KW-1185">Reference proteome</keyword>
<evidence type="ECO:0000313" key="3">
    <source>
        <dbReference type="Proteomes" id="UP000728185"/>
    </source>
</evidence>
<dbReference type="AlphaFoldDB" id="A0A8E0VD04"/>
<organism evidence="2 3">
    <name type="scientific">Fasciolopsis buskii</name>
    <dbReference type="NCBI Taxonomy" id="27845"/>
    <lineage>
        <taxon>Eukaryota</taxon>
        <taxon>Metazoa</taxon>
        <taxon>Spiralia</taxon>
        <taxon>Lophotrochozoa</taxon>
        <taxon>Platyhelminthes</taxon>
        <taxon>Trematoda</taxon>
        <taxon>Digenea</taxon>
        <taxon>Plagiorchiida</taxon>
        <taxon>Echinostomata</taxon>
        <taxon>Echinostomatoidea</taxon>
        <taxon>Fasciolidae</taxon>
        <taxon>Fasciolopsis</taxon>
    </lineage>
</organism>
<protein>
    <recommendedName>
        <fullName evidence="4">Nuclear pore complex protein</fullName>
    </recommendedName>
</protein>
<feature type="region of interest" description="Disordered" evidence="1">
    <location>
        <begin position="630"/>
        <end position="651"/>
    </location>
</feature>
<proteinExistence type="predicted"/>
<dbReference type="Proteomes" id="UP000728185">
    <property type="component" value="Unassembled WGS sequence"/>
</dbReference>
<evidence type="ECO:0008006" key="4">
    <source>
        <dbReference type="Google" id="ProtNLM"/>
    </source>
</evidence>
<evidence type="ECO:0000256" key="1">
    <source>
        <dbReference type="SAM" id="MobiDB-lite"/>
    </source>
</evidence>
<accession>A0A8E0VD04</accession>
<evidence type="ECO:0000313" key="2">
    <source>
        <dbReference type="EMBL" id="KAA0185028.1"/>
    </source>
</evidence>